<dbReference type="EMBL" id="HBEM01018753">
    <property type="protein sequence ID" value="CAD8453861.1"/>
    <property type="molecule type" value="Transcribed_RNA"/>
</dbReference>
<evidence type="ECO:0000256" key="1">
    <source>
        <dbReference type="ARBA" id="ARBA00022737"/>
    </source>
</evidence>
<dbReference type="InterPro" id="IPR001258">
    <property type="entry name" value="NHL_repeat"/>
</dbReference>
<feature type="region of interest" description="Disordered" evidence="3">
    <location>
        <begin position="574"/>
        <end position="603"/>
    </location>
</feature>
<dbReference type="Gene3D" id="2.120.10.30">
    <property type="entry name" value="TolB, C-terminal domain"/>
    <property type="match status" value="4"/>
</dbReference>
<dbReference type="PANTHER" id="PTHR46388">
    <property type="entry name" value="NHL REPEAT-CONTAINING PROTEIN 2"/>
    <property type="match status" value="1"/>
</dbReference>
<evidence type="ECO:0000256" key="2">
    <source>
        <dbReference type="PROSITE-ProRule" id="PRU00504"/>
    </source>
</evidence>
<evidence type="ECO:0000259" key="4">
    <source>
        <dbReference type="Pfam" id="PF25021"/>
    </source>
</evidence>
<accession>A0A7S0DG85</accession>
<dbReference type="Pfam" id="PF25021">
    <property type="entry name" value="TEN_NHL"/>
    <property type="match status" value="1"/>
</dbReference>
<protein>
    <recommendedName>
        <fullName evidence="4">Teneurin NHL domain-containing protein</fullName>
    </recommendedName>
</protein>
<dbReference type="AlphaFoldDB" id="A0A7S0DG85"/>
<reference evidence="5" key="1">
    <citation type="submission" date="2021-01" db="EMBL/GenBank/DDBJ databases">
        <authorList>
            <person name="Corre E."/>
            <person name="Pelletier E."/>
            <person name="Niang G."/>
            <person name="Scheremetjew M."/>
            <person name="Finn R."/>
            <person name="Kale V."/>
            <person name="Holt S."/>
            <person name="Cochrane G."/>
            <person name="Meng A."/>
            <person name="Brown T."/>
            <person name="Cohen L."/>
        </authorList>
    </citation>
    <scope>NUCLEOTIDE SEQUENCE</scope>
    <source>
        <strain evidence="5">CCMP2058</strain>
    </source>
</reference>
<feature type="region of interest" description="Disordered" evidence="3">
    <location>
        <begin position="55"/>
        <end position="87"/>
    </location>
</feature>
<feature type="domain" description="Teneurin NHL" evidence="4">
    <location>
        <begin position="480"/>
        <end position="580"/>
    </location>
</feature>
<gene>
    <name evidence="5" type="ORF">LAMO00422_LOCUS12802</name>
</gene>
<name>A0A7S0DG85_9EUKA</name>
<feature type="repeat" description="NHL" evidence="2">
    <location>
        <begin position="463"/>
        <end position="499"/>
    </location>
</feature>
<evidence type="ECO:0000313" key="5">
    <source>
        <dbReference type="EMBL" id="CAD8453861.1"/>
    </source>
</evidence>
<dbReference type="PROSITE" id="PS51125">
    <property type="entry name" value="NHL"/>
    <property type="match status" value="1"/>
</dbReference>
<dbReference type="InterPro" id="IPR011042">
    <property type="entry name" value="6-blade_b-propeller_TolB-like"/>
</dbReference>
<dbReference type="SUPFAM" id="SSF101898">
    <property type="entry name" value="NHL repeat"/>
    <property type="match status" value="1"/>
</dbReference>
<dbReference type="Pfam" id="PF01436">
    <property type="entry name" value="NHL"/>
    <property type="match status" value="1"/>
</dbReference>
<dbReference type="InterPro" id="IPR056822">
    <property type="entry name" value="TEN_NHL"/>
</dbReference>
<sequence length="855" mass="94306">MVNTNLSPSRLRVDQMSVTNTQTVTALPGYAMQGYWNNHHHNKSTTDEVEEIFFRNRRKRKGSTSTSTSDSNPRKIASKRKSESSDVVMARPSFENISDIDQGSSEFERNIEIGAQKAHHYLRAHNLLISNPELTPPPSLSNISIPAPFSLPPRPESPPPEAELLGVGLEGGLEEGLGHDEKVWGEAWGNAIKEKGEYERRGLAGEEGFTKVEKEVYEVTKTIKAHNKRLIRLWKSNHNLQNGWEPVILQNSSDSGVPIDYVFPSKKKREEVLDWVGGGFNESERGKVARVLLKGKQRIRGFPGVRAGRYVRTAAIGSIAEPNLPDMSRKWLDNPWGVAIDDSPEESRENLSLELLSGSLERSKSPKKPSAVPTMQRLRALLSPGYVAVYVAESNAHRIRRILLPLDANLQNFRENQLRKFTNLSKCANFTGREMVGLGHMEDTDPGFHEVACLQGIVACGKGGIVSEVPCNDLRYPHGLAIDKLRGRLYIADTGNHVIRQVPLIVEPNARNKGSIVAGVMGKAGYADGEGSKAMFNNPFGLDIDNQGNIFVADDENHAIRSISPNGYVHTVIQGQAPRDKPPPLEGGSVSTDNLLPPDSSDERKIGVREEGVFCFPRYVAMDRPRDILYISSFYNHQIWRYPLAIPQPQSQYQSQSEVQNPRIETQVELVAGSSMPGKRDGSGSSALFHAPLGLATDQTGRVYIADCYNHVVRRISMSTSVAKDLTKTQTVGKWNTKDISRLFKVSVYSGSGQGGVRDGSATEATFAYPTDIAISSKYRTLILTDGRSGSIRIIRGGIHTSPEPLDTYLNSLFNYSTNSVDLREIGSFARKHFEGFGGGEDSGGPVVKRVRVEA</sequence>
<proteinExistence type="predicted"/>
<dbReference type="PANTHER" id="PTHR46388:SF2">
    <property type="entry name" value="NHL REPEAT-CONTAINING PROTEIN 2"/>
    <property type="match status" value="1"/>
</dbReference>
<evidence type="ECO:0000256" key="3">
    <source>
        <dbReference type="SAM" id="MobiDB-lite"/>
    </source>
</evidence>
<organism evidence="5">
    <name type="scientific">Amorphochlora amoebiformis</name>
    <dbReference type="NCBI Taxonomy" id="1561963"/>
    <lineage>
        <taxon>Eukaryota</taxon>
        <taxon>Sar</taxon>
        <taxon>Rhizaria</taxon>
        <taxon>Cercozoa</taxon>
        <taxon>Chlorarachniophyceae</taxon>
        <taxon>Amorphochlora</taxon>
    </lineage>
</organism>
<keyword evidence="1" id="KW-0677">Repeat</keyword>